<dbReference type="PANTHER" id="PTHR43557:SF4">
    <property type="entry name" value="APOPTOSIS-INDUCING FACTOR 1, MITOCHONDRIAL"/>
    <property type="match status" value="1"/>
</dbReference>
<dbReference type="InterPro" id="IPR016156">
    <property type="entry name" value="FAD/NAD-linked_Rdtase_dimer_sf"/>
</dbReference>
<keyword evidence="3" id="KW-0560">Oxidoreductase</keyword>
<keyword evidence="1" id="KW-0285">Flavoprotein</keyword>
<organism evidence="4 5">
    <name type="scientific">Loigolactobacillus coryniformis subsp. torquens DSM 20004 = KCTC 3535</name>
    <dbReference type="NCBI Taxonomy" id="1423822"/>
    <lineage>
        <taxon>Bacteria</taxon>
        <taxon>Bacillati</taxon>
        <taxon>Bacillota</taxon>
        <taxon>Bacilli</taxon>
        <taxon>Lactobacillales</taxon>
        <taxon>Lactobacillaceae</taxon>
        <taxon>Loigolactobacillus</taxon>
    </lineage>
</organism>
<dbReference type="KEGG" id="lcy:LC20004_14200"/>
<gene>
    <name evidence="4" type="ORF">LC20004_14200</name>
</gene>
<dbReference type="PRINTS" id="PR00411">
    <property type="entry name" value="PNDRDTASEI"/>
</dbReference>
<dbReference type="GO" id="GO:0005737">
    <property type="term" value="C:cytoplasm"/>
    <property type="evidence" value="ECO:0007669"/>
    <property type="project" value="TreeGrafter"/>
</dbReference>
<dbReference type="GO" id="GO:0033108">
    <property type="term" value="P:mitochondrial respiratory chain complex assembly"/>
    <property type="evidence" value="ECO:0007669"/>
    <property type="project" value="TreeGrafter"/>
</dbReference>
<dbReference type="PRINTS" id="PR00368">
    <property type="entry name" value="FADPNR"/>
</dbReference>
<dbReference type="Proteomes" id="UP000223559">
    <property type="component" value="Plasmid pLDW-4"/>
</dbReference>
<geneLocation type="plasmid" evidence="4 5">
    <name>pLDW-4</name>
</geneLocation>
<dbReference type="AlphaFoldDB" id="A0A2D1KSN8"/>
<evidence type="ECO:0000256" key="1">
    <source>
        <dbReference type="ARBA" id="ARBA00022630"/>
    </source>
</evidence>
<accession>A0A2D1KSN8</accession>
<dbReference type="Gene3D" id="3.30.390.30">
    <property type="match status" value="1"/>
</dbReference>
<dbReference type="InterPro" id="IPR023753">
    <property type="entry name" value="FAD/NAD-binding_dom"/>
</dbReference>
<dbReference type="InterPro" id="IPR036188">
    <property type="entry name" value="FAD/NAD-bd_sf"/>
</dbReference>
<evidence type="ECO:0000313" key="5">
    <source>
        <dbReference type="Proteomes" id="UP000223559"/>
    </source>
</evidence>
<dbReference type="GO" id="GO:0071949">
    <property type="term" value="F:FAD binding"/>
    <property type="evidence" value="ECO:0007669"/>
    <property type="project" value="TreeGrafter"/>
</dbReference>
<dbReference type="RefSeq" id="WP_010011582.1">
    <property type="nucleotide sequence ID" value="NZ_AEOS01000376.1"/>
</dbReference>
<dbReference type="OrthoDB" id="9792592at2"/>
<keyword evidence="5" id="KW-1185">Reference proteome</keyword>
<keyword evidence="2" id="KW-0274">FAD</keyword>
<dbReference type="PANTHER" id="PTHR43557">
    <property type="entry name" value="APOPTOSIS-INDUCING FACTOR 1"/>
    <property type="match status" value="1"/>
</dbReference>
<evidence type="ECO:0000256" key="3">
    <source>
        <dbReference type="ARBA" id="ARBA00023002"/>
    </source>
</evidence>
<dbReference type="GO" id="GO:0012501">
    <property type="term" value="P:programmed cell death"/>
    <property type="evidence" value="ECO:0007669"/>
    <property type="project" value="TreeGrafter"/>
</dbReference>
<dbReference type="Pfam" id="PF07992">
    <property type="entry name" value="Pyr_redox_2"/>
    <property type="match status" value="1"/>
</dbReference>
<dbReference type="Gene3D" id="3.50.50.60">
    <property type="entry name" value="FAD/NAD(P)-binding domain"/>
    <property type="match status" value="2"/>
</dbReference>
<dbReference type="InterPro" id="IPR050446">
    <property type="entry name" value="FAD-oxidoreductase/Apoptosis"/>
</dbReference>
<evidence type="ECO:0000313" key="4">
    <source>
        <dbReference type="EMBL" id="ATO45082.1"/>
    </source>
</evidence>
<proteinExistence type="predicted"/>
<evidence type="ECO:0000256" key="2">
    <source>
        <dbReference type="ARBA" id="ARBA00022827"/>
    </source>
</evidence>
<reference evidence="4 5" key="1">
    <citation type="submission" date="2016-10" db="EMBL/GenBank/DDBJ databases">
        <title>The whole genome sequencing and assembly of L. cotyniformis subsp. torquens DSM 20004 strain.</title>
        <authorList>
            <person name="Park M.-K."/>
            <person name="Lee Y.-J."/>
            <person name="Yi H."/>
            <person name="Bahn Y.-S."/>
            <person name="Kim J.F."/>
            <person name="Lee D.-W."/>
        </authorList>
    </citation>
    <scope>NUCLEOTIDE SEQUENCE [LARGE SCALE GENOMIC DNA]</scope>
    <source>
        <strain evidence="4 5">DSM 20004</strain>
        <plasmid evidence="4 5">pLDW-4</plasmid>
    </source>
</reference>
<dbReference type="SUPFAM" id="SSF55424">
    <property type="entry name" value="FAD/NAD-linked reductases, dimerisation (C-terminal) domain"/>
    <property type="match status" value="1"/>
</dbReference>
<sequence>MSTMDNERTYRYVIIGGGMVAGYAIKGIRQEDTEGSILVVSQEADVPYERPALSKKLWLDDEFTEENIRIGAEDYPDVTFEFKTTVQAIDREAKTIALDDGQTTHYEQLLLATGGEPRTIKGPDDPHVLVFRQWSEYRKLRKFSGPNKRVVIIGGGYVGTELASSLTQNDTQVTMIFPEKALGEGKFPEKIRAEYEATFKNNGVELLSGQMVESYQRDGDHLTITTKDGSEIAADTIIIGLGVTPRISLAEDSNLALADGGVKVDGYLQTSDDAIWSAGDIASYPDQILGRQRIEHVDHARNSGELVGRNMAGAHERYQHTPYFYSMIFDISWQAVGTINPELQTVFDDRDNGTIVYFLDDEQLVGVLIWNVKVDLDDVRNLLANPPADNEALVGSIKEQ</sequence>
<name>A0A2D1KSN8_9LACO</name>
<keyword evidence="4" id="KW-0614">Plasmid</keyword>
<dbReference type="EMBL" id="CP017698">
    <property type="protein sequence ID" value="ATO45082.1"/>
    <property type="molecule type" value="Genomic_DNA"/>
</dbReference>
<dbReference type="GO" id="GO:0016174">
    <property type="term" value="F:NAD(P)H oxidase H2O2-forming activity"/>
    <property type="evidence" value="ECO:0007669"/>
    <property type="project" value="TreeGrafter"/>
</dbReference>
<protein>
    <submittedName>
        <fullName evidence="4">FAD-dependent oxidoreductase</fullName>
    </submittedName>
</protein>
<dbReference type="SUPFAM" id="SSF51905">
    <property type="entry name" value="FAD/NAD(P)-binding domain"/>
    <property type="match status" value="1"/>
</dbReference>